<dbReference type="CDD" id="cd03220">
    <property type="entry name" value="ABC_KpsT_Wzt"/>
    <property type="match status" value="1"/>
</dbReference>
<dbReference type="PANTHER" id="PTHR46743">
    <property type="entry name" value="TEICHOIC ACIDS EXPORT ATP-BINDING PROTEIN TAGH"/>
    <property type="match status" value="1"/>
</dbReference>
<dbReference type="GO" id="GO:0016020">
    <property type="term" value="C:membrane"/>
    <property type="evidence" value="ECO:0007669"/>
    <property type="project" value="InterPro"/>
</dbReference>
<dbReference type="PROSITE" id="PS50893">
    <property type="entry name" value="ABC_TRANSPORTER_2"/>
    <property type="match status" value="1"/>
</dbReference>
<dbReference type="InterPro" id="IPR003593">
    <property type="entry name" value="AAA+_ATPase"/>
</dbReference>
<dbReference type="InterPro" id="IPR003439">
    <property type="entry name" value="ABC_transporter-like_ATP-bd"/>
</dbReference>
<dbReference type="OrthoDB" id="9778870at2"/>
<dbReference type="GO" id="GO:0016887">
    <property type="term" value="F:ATP hydrolysis activity"/>
    <property type="evidence" value="ECO:0007669"/>
    <property type="project" value="InterPro"/>
</dbReference>
<dbReference type="GO" id="GO:0005524">
    <property type="term" value="F:ATP binding"/>
    <property type="evidence" value="ECO:0007669"/>
    <property type="project" value="UniProtKB-KW"/>
</dbReference>
<keyword evidence="3" id="KW-0547">Nucleotide-binding</keyword>
<evidence type="ECO:0000313" key="6">
    <source>
        <dbReference type="EMBL" id="OEF94376.1"/>
    </source>
</evidence>
<organism evidence="6 7">
    <name type="scientific">Vibrio splendidus 12E03</name>
    <dbReference type="NCBI Taxonomy" id="1191305"/>
    <lineage>
        <taxon>Bacteria</taxon>
        <taxon>Pseudomonadati</taxon>
        <taxon>Pseudomonadota</taxon>
        <taxon>Gammaproteobacteria</taxon>
        <taxon>Vibrionales</taxon>
        <taxon>Vibrionaceae</taxon>
        <taxon>Vibrio</taxon>
    </lineage>
</organism>
<evidence type="ECO:0000313" key="7">
    <source>
        <dbReference type="Proteomes" id="UP000094802"/>
    </source>
</evidence>
<sequence>MSSNIAVSVKNLTKSYHIYEKPRDRLMQMLMRGKRKYYREFSALSDISFDVIKGDSVGVLGHNGAGKSTLLQLLTGTLTASSGSMVTKGRIAALLELGAGFNPEFTGKENVYMNATILGLSKEEIDSKYDAIIAFADIGDFIGRPVKTYSSGMYVRLAFAVAVHTDPELLIIDEALAVGDIRFQMKCLKHMEQMKEKGTTVLFVSHSPEQVKRFCNKAIWLDKGKLRANGTSSRVCDLYREYMSVGEAANKIVDNEGTAGANVNSLSGSTVEKVQSEKTNQSVTTASDVQPVLPVKIISTSLDKSVYEPREPLNLTIEYEVYDNKVEGLLVGAAIYSATKEYIFGPNTHLEGIDIPNTKGKHTICYQIPKLPLLPGSFIFDVGVFTEKGLVAIDYHPAITTFTVESNYISEGLMYIEHKWKIVK</sequence>
<dbReference type="Gene3D" id="3.40.50.300">
    <property type="entry name" value="P-loop containing nucleotide triphosphate hydrolases"/>
    <property type="match status" value="1"/>
</dbReference>
<dbReference type="Proteomes" id="UP000094802">
    <property type="component" value="Unassembled WGS sequence"/>
</dbReference>
<proteinExistence type="inferred from homology"/>
<evidence type="ECO:0000259" key="5">
    <source>
        <dbReference type="PROSITE" id="PS50893"/>
    </source>
</evidence>
<dbReference type="Pfam" id="PF14524">
    <property type="entry name" value="Wzt_C"/>
    <property type="match status" value="1"/>
</dbReference>
<protein>
    <submittedName>
        <fullName evidence="6">Teichoic acid ABC transporter ATP-binding protein</fullName>
    </submittedName>
</protein>
<evidence type="ECO:0000256" key="4">
    <source>
        <dbReference type="ARBA" id="ARBA00022840"/>
    </source>
</evidence>
<accession>A0A1E5FV21</accession>
<dbReference type="InterPro" id="IPR027417">
    <property type="entry name" value="P-loop_NTPase"/>
</dbReference>
<dbReference type="CDD" id="cd10147">
    <property type="entry name" value="Wzt_C-like"/>
    <property type="match status" value="1"/>
</dbReference>
<comment type="caution">
    <text evidence="6">The sequence shown here is derived from an EMBL/GenBank/DDBJ whole genome shotgun (WGS) entry which is preliminary data.</text>
</comment>
<dbReference type="Pfam" id="PF00005">
    <property type="entry name" value="ABC_tran"/>
    <property type="match status" value="1"/>
</dbReference>
<gene>
    <name evidence="6" type="ORF">A142_17430</name>
</gene>
<dbReference type="InterPro" id="IPR050683">
    <property type="entry name" value="Bact_Polysacc_Export_ATP-bd"/>
</dbReference>
<dbReference type="PANTHER" id="PTHR46743:SF2">
    <property type="entry name" value="TEICHOIC ACIDS EXPORT ATP-BINDING PROTEIN TAGH"/>
    <property type="match status" value="1"/>
</dbReference>
<dbReference type="InterPro" id="IPR029439">
    <property type="entry name" value="Wzt_C"/>
</dbReference>
<keyword evidence="4 6" id="KW-0067">ATP-binding</keyword>
<name>A0A1E5FV21_VIBSP</name>
<evidence type="ECO:0000256" key="3">
    <source>
        <dbReference type="ARBA" id="ARBA00022741"/>
    </source>
</evidence>
<dbReference type="AlphaFoldDB" id="A0A1E5FV21"/>
<dbReference type="RefSeq" id="WP_019826656.1">
    <property type="nucleotide sequence ID" value="NZ_AJZD02000063.1"/>
</dbReference>
<evidence type="ECO:0000256" key="1">
    <source>
        <dbReference type="ARBA" id="ARBA00005417"/>
    </source>
</evidence>
<dbReference type="SUPFAM" id="SSF52540">
    <property type="entry name" value="P-loop containing nucleoside triphosphate hydrolases"/>
    <property type="match status" value="1"/>
</dbReference>
<dbReference type="SMART" id="SM00382">
    <property type="entry name" value="AAA"/>
    <property type="match status" value="1"/>
</dbReference>
<comment type="similarity">
    <text evidence="1">Belongs to the ABC transporter superfamily.</text>
</comment>
<keyword evidence="2" id="KW-0813">Transport</keyword>
<dbReference type="InterPro" id="IPR015860">
    <property type="entry name" value="ABC_transpr_TagH-like"/>
</dbReference>
<dbReference type="GO" id="GO:0140359">
    <property type="term" value="F:ABC-type transporter activity"/>
    <property type="evidence" value="ECO:0007669"/>
    <property type="project" value="InterPro"/>
</dbReference>
<evidence type="ECO:0000256" key="2">
    <source>
        <dbReference type="ARBA" id="ARBA00022448"/>
    </source>
</evidence>
<dbReference type="EMBL" id="AJZD02000063">
    <property type="protein sequence ID" value="OEF94376.1"/>
    <property type="molecule type" value="Genomic_DNA"/>
</dbReference>
<reference evidence="6 7" key="1">
    <citation type="journal article" date="2012" name="Science">
        <title>Ecological populations of bacteria act as socially cohesive units of antibiotic production and resistance.</title>
        <authorList>
            <person name="Cordero O.X."/>
            <person name="Wildschutte H."/>
            <person name="Kirkup B."/>
            <person name="Proehl S."/>
            <person name="Ngo L."/>
            <person name="Hussain F."/>
            <person name="Le Roux F."/>
            <person name="Mincer T."/>
            <person name="Polz M.F."/>
        </authorList>
    </citation>
    <scope>NUCLEOTIDE SEQUENCE [LARGE SCALE GENOMIC DNA]</scope>
    <source>
        <strain evidence="6 7">12E03</strain>
    </source>
</reference>
<dbReference type="Gene3D" id="2.70.50.60">
    <property type="entry name" value="abc- transporter (atp binding component) like domain"/>
    <property type="match status" value="1"/>
</dbReference>
<feature type="domain" description="ABC transporter" evidence="5">
    <location>
        <begin position="7"/>
        <end position="248"/>
    </location>
</feature>